<evidence type="ECO:0000313" key="2">
    <source>
        <dbReference type="Proteomes" id="UP001177260"/>
    </source>
</evidence>
<keyword evidence="2" id="KW-1185">Reference proteome</keyword>
<evidence type="ECO:0000313" key="1">
    <source>
        <dbReference type="EMBL" id="KAK1141619.1"/>
    </source>
</evidence>
<accession>A0ACC3AW15</accession>
<name>A0ACC3AW15_9EURO</name>
<protein>
    <submittedName>
        <fullName evidence="1">Rab guanine nucleotide exchange factor S2</fullName>
    </submittedName>
</protein>
<proteinExistence type="predicted"/>
<reference evidence="1 2" key="1">
    <citation type="journal article" date="2023" name="ACS Omega">
        <title>Identification of the Neoaspergillic Acid Biosynthesis Gene Cluster by Establishing an In Vitro CRISPR-Ribonucleoprotein Genetic System in Aspergillus melleus.</title>
        <authorList>
            <person name="Yuan B."/>
            <person name="Grau M.F."/>
            <person name="Murata R.M."/>
            <person name="Torok T."/>
            <person name="Venkateswaran K."/>
            <person name="Stajich J.E."/>
            <person name="Wang C.C.C."/>
        </authorList>
    </citation>
    <scope>NUCLEOTIDE SEQUENCE [LARGE SCALE GENOMIC DNA]</scope>
    <source>
        <strain evidence="1 2">IMV 1140</strain>
    </source>
</reference>
<organism evidence="1 2">
    <name type="scientific">Aspergillus melleus</name>
    <dbReference type="NCBI Taxonomy" id="138277"/>
    <lineage>
        <taxon>Eukaryota</taxon>
        <taxon>Fungi</taxon>
        <taxon>Dikarya</taxon>
        <taxon>Ascomycota</taxon>
        <taxon>Pezizomycotina</taxon>
        <taxon>Eurotiomycetes</taxon>
        <taxon>Eurotiomycetidae</taxon>
        <taxon>Eurotiales</taxon>
        <taxon>Aspergillaceae</taxon>
        <taxon>Aspergillus</taxon>
        <taxon>Aspergillus subgen. Circumdati</taxon>
    </lineage>
</organism>
<dbReference type="EMBL" id="JAOPJF010000061">
    <property type="protein sequence ID" value="KAK1141619.1"/>
    <property type="molecule type" value="Genomic_DNA"/>
</dbReference>
<gene>
    <name evidence="1" type="primary">SEC2</name>
    <name evidence="1" type="ORF">N8T08_008883</name>
</gene>
<sequence>MAECVPTLLESSLSLQFVLTFLSSLIAFHSYYSRHSLLSPSTMIPRPSSHKRSLSSENRSLSPDRTLTKARSANDLAVVGTDKPPQATRSTSVGNIPESGFSTLKDPRLGGTPEVSEESSSPSHHPDLSNEVAALSVKLVQAINNQTTLDDNLVATRQELEQAQSRIRTLESENEKYKRDIDQEVVIKKSDVDYEILRLKAALADEKAQRALVEKEKKGIEQELETLTAALFEEANKMVAAAKLEREAVEKKNEQLRSQVKDTESLLASHQEQLAELKSVLQGMNITKDDIDARTIMSTAPSSPTGPHQPLEITKNNGESSALPELTCHEALLPGPSTSFPQFIKSVCRTDVPAFEDFRDLFQLSTSASKPPSRATSASYTGLNVMSLASFGGGAFGSSASSPAKSQTHSPNGSLSSPQPSVSHIPLKETRFYKRVLNEDIEPTLRLDAAPGISWLTRRSVLSGICEGSLLVEPVPPATRKYEFPCSLCGERRSGDVNERTHRFRTSDSETAQRYPLCALCLEKVRSACEFTGYLRLILDGHIRAGDAEEEKEFWEETIRLRERMFWSRVGAGIVPIFTQSTGAQDFSPEAQEAIADATIIETIENHPELEYQPSESTDAQSKYSVDDREQDNDRERHRLSLSEDPFVSAPSESPISSTAVSPLDINNSQVDTSEHDKTSEKTVDGVSITLEPPVERLSTVDESDASKAPVHIHNSTAETTVKSGDKELERN</sequence>
<comment type="caution">
    <text evidence="1">The sequence shown here is derived from an EMBL/GenBank/DDBJ whole genome shotgun (WGS) entry which is preliminary data.</text>
</comment>
<dbReference type="Proteomes" id="UP001177260">
    <property type="component" value="Unassembled WGS sequence"/>
</dbReference>